<protein>
    <submittedName>
        <fullName evidence="2">PhnD/SsuA/transferrin family substrate-binding protein</fullName>
    </submittedName>
</protein>
<dbReference type="EMBL" id="JACOGD010000001">
    <property type="protein sequence ID" value="MBC3930561.1"/>
    <property type="molecule type" value="Genomic_DNA"/>
</dbReference>
<organism evidence="2 3">
    <name type="scientific">Undibacterium curvum</name>
    <dbReference type="NCBI Taxonomy" id="2762294"/>
    <lineage>
        <taxon>Bacteria</taxon>
        <taxon>Pseudomonadati</taxon>
        <taxon>Pseudomonadota</taxon>
        <taxon>Betaproteobacteria</taxon>
        <taxon>Burkholderiales</taxon>
        <taxon>Oxalobacteraceae</taxon>
        <taxon>Undibacterium</taxon>
    </lineage>
</organism>
<feature type="domain" description="Rhodanese" evidence="1">
    <location>
        <begin position="284"/>
        <end position="387"/>
    </location>
</feature>
<dbReference type="InterPro" id="IPR001763">
    <property type="entry name" value="Rhodanese-like_dom"/>
</dbReference>
<dbReference type="Proteomes" id="UP000654304">
    <property type="component" value="Unassembled WGS sequence"/>
</dbReference>
<reference evidence="2 3" key="1">
    <citation type="submission" date="2020-08" db="EMBL/GenBank/DDBJ databases">
        <title>Novel species isolated from subtropical streams in China.</title>
        <authorList>
            <person name="Lu H."/>
        </authorList>
    </citation>
    <scope>NUCLEOTIDE SEQUENCE [LARGE SCALE GENOMIC DNA]</scope>
    <source>
        <strain evidence="2 3">CY22W</strain>
    </source>
</reference>
<dbReference type="PROSITE" id="PS50206">
    <property type="entry name" value="RHODANESE_3"/>
    <property type="match status" value="1"/>
</dbReference>
<dbReference type="PANTHER" id="PTHR44086:SF10">
    <property type="entry name" value="THIOSULFATE SULFURTRANSFERASE_RHODANESE-LIKE DOMAIN-CONTAINING PROTEIN 3"/>
    <property type="match status" value="1"/>
</dbReference>
<comment type="caution">
    <text evidence="2">The sequence shown here is derived from an EMBL/GenBank/DDBJ whole genome shotgun (WGS) entry which is preliminary data.</text>
</comment>
<evidence type="ECO:0000313" key="2">
    <source>
        <dbReference type="EMBL" id="MBC3930561.1"/>
    </source>
</evidence>
<accession>A0ABR7A1D4</accession>
<name>A0ABR7A1D4_9BURK</name>
<dbReference type="CDD" id="cd00158">
    <property type="entry name" value="RHOD"/>
    <property type="match status" value="1"/>
</dbReference>
<proteinExistence type="predicted"/>
<evidence type="ECO:0000313" key="3">
    <source>
        <dbReference type="Proteomes" id="UP000654304"/>
    </source>
</evidence>
<gene>
    <name evidence="2" type="ORF">H8K43_02655</name>
</gene>
<dbReference type="Pfam" id="PF12974">
    <property type="entry name" value="Phosphonate-bd"/>
    <property type="match status" value="1"/>
</dbReference>
<dbReference type="SMART" id="SM00450">
    <property type="entry name" value="RHOD"/>
    <property type="match status" value="1"/>
</dbReference>
<dbReference type="InterPro" id="IPR036873">
    <property type="entry name" value="Rhodanese-like_dom_sf"/>
</dbReference>
<evidence type="ECO:0000259" key="1">
    <source>
        <dbReference type="PROSITE" id="PS50206"/>
    </source>
</evidence>
<dbReference type="Gene3D" id="3.40.250.10">
    <property type="entry name" value="Rhodanese-like domain"/>
    <property type="match status" value="1"/>
</dbReference>
<sequence>MKRNDWQHLLLGLTLAWPLYAMADYKVLIGIDPADETNKKSLSFGSVPTQSLISTLGAPVVLKQTSDLTDVMRATRTQENDMLIGPPHVTASAISHQYQLLARQKINSEFVLIARKDIGSLNQLAGKRLYLTQQDSVRAYVAKGLLDEAGLSLKSMKSVTYGKTSGAGLLALSANIADVTIAAKAEAEVWMKANPQVAVVLKATPELPSGLALMVKKSMPDAEKKKVLRWLSGPDAEAAGLGKMVTTSSADETQYAYIAALGILTPKVISGVATVGSAEVQKLAASGAVLVDTRSVKEYDQEHIKGAIHAPYVEKSLKDREFDSSLDDYSAVTKLGKDKALVFYCNGPECWKSYKASIVAKATGVSKIYWYRGGMPDWRENKLPSETKN</sequence>
<dbReference type="Gene3D" id="3.40.190.10">
    <property type="entry name" value="Periplasmic binding protein-like II"/>
    <property type="match status" value="2"/>
</dbReference>
<dbReference type="PANTHER" id="PTHR44086">
    <property type="entry name" value="THIOSULFATE SULFURTRANSFERASE RDL2, MITOCHONDRIAL-RELATED"/>
    <property type="match status" value="1"/>
</dbReference>
<dbReference type="RefSeq" id="WP_186902418.1">
    <property type="nucleotide sequence ID" value="NZ_JACOGD010000001.1"/>
</dbReference>
<dbReference type="SUPFAM" id="SSF53850">
    <property type="entry name" value="Periplasmic binding protein-like II"/>
    <property type="match status" value="1"/>
</dbReference>
<keyword evidence="3" id="KW-1185">Reference proteome</keyword>
<dbReference type="SUPFAM" id="SSF52821">
    <property type="entry name" value="Rhodanese/Cell cycle control phosphatase"/>
    <property type="match status" value="1"/>
</dbReference>
<dbReference type="Pfam" id="PF00581">
    <property type="entry name" value="Rhodanese"/>
    <property type="match status" value="1"/>
</dbReference>